<name>A0A6I6JTB6_9BACT</name>
<protein>
    <submittedName>
        <fullName evidence="5">Ankyrin repeat domain-containing protein</fullName>
    </submittedName>
</protein>
<evidence type="ECO:0000256" key="2">
    <source>
        <dbReference type="ARBA" id="ARBA00023043"/>
    </source>
</evidence>
<proteinExistence type="predicted"/>
<dbReference type="EMBL" id="CP046401">
    <property type="protein sequence ID" value="QGY45711.1"/>
    <property type="molecule type" value="Genomic_DNA"/>
</dbReference>
<dbReference type="Proteomes" id="UP000428260">
    <property type="component" value="Chromosome"/>
</dbReference>
<dbReference type="Pfam" id="PF12796">
    <property type="entry name" value="Ank_2"/>
    <property type="match status" value="1"/>
</dbReference>
<dbReference type="RefSeq" id="WP_158868853.1">
    <property type="nucleotide sequence ID" value="NZ_CP046401.1"/>
</dbReference>
<evidence type="ECO:0000313" key="5">
    <source>
        <dbReference type="EMBL" id="QGY45711.1"/>
    </source>
</evidence>
<keyword evidence="2 3" id="KW-0040">ANK repeat</keyword>
<dbReference type="PROSITE" id="PS50088">
    <property type="entry name" value="ANK_REPEAT"/>
    <property type="match status" value="2"/>
</dbReference>
<dbReference type="InterPro" id="IPR036770">
    <property type="entry name" value="Ankyrin_rpt-contain_sf"/>
</dbReference>
<feature type="chain" id="PRO_5026320309" evidence="4">
    <location>
        <begin position="26"/>
        <end position="192"/>
    </location>
</feature>
<dbReference type="PROSITE" id="PS50297">
    <property type="entry name" value="ANK_REP_REGION"/>
    <property type="match status" value="2"/>
</dbReference>
<dbReference type="InterPro" id="IPR002110">
    <property type="entry name" value="Ankyrin_rpt"/>
</dbReference>
<dbReference type="PANTHER" id="PTHR24171">
    <property type="entry name" value="ANKYRIN REPEAT DOMAIN-CONTAINING PROTEIN 39-RELATED"/>
    <property type="match status" value="1"/>
</dbReference>
<keyword evidence="6" id="KW-1185">Reference proteome</keyword>
<organism evidence="5 6">
    <name type="scientific">Maribellus comscasis</name>
    <dbReference type="NCBI Taxonomy" id="2681766"/>
    <lineage>
        <taxon>Bacteria</taxon>
        <taxon>Pseudomonadati</taxon>
        <taxon>Bacteroidota</taxon>
        <taxon>Bacteroidia</taxon>
        <taxon>Marinilabiliales</taxon>
        <taxon>Prolixibacteraceae</taxon>
        <taxon>Maribellus</taxon>
    </lineage>
</organism>
<feature type="repeat" description="ANK" evidence="3">
    <location>
        <begin position="76"/>
        <end position="108"/>
    </location>
</feature>
<dbReference type="KEGG" id="mcos:GM418_19155"/>
<dbReference type="Gene3D" id="1.25.40.20">
    <property type="entry name" value="Ankyrin repeat-containing domain"/>
    <property type="match status" value="2"/>
</dbReference>
<evidence type="ECO:0000256" key="3">
    <source>
        <dbReference type="PROSITE-ProRule" id="PRU00023"/>
    </source>
</evidence>
<gene>
    <name evidence="5" type="ORF">GM418_19155</name>
</gene>
<dbReference type="SUPFAM" id="SSF48403">
    <property type="entry name" value="Ankyrin repeat"/>
    <property type="match status" value="1"/>
</dbReference>
<feature type="repeat" description="ANK" evidence="3">
    <location>
        <begin position="109"/>
        <end position="141"/>
    </location>
</feature>
<dbReference type="AlphaFoldDB" id="A0A6I6JTB6"/>
<sequence>MKTLNIYFCILFVSFAFTNVLSAYASSQSENNYPEMTSKVEKPKIDIQSAIISNNLEAVKQYIKEGGDVNIKDPVSGSTPLITATTFGKTDIAKALIDANAELDIKNNEGSTALHAAAFFCRVEIVQMLVDAGAEKTIRNNHGATPRESVIVPFNEMKPVYEMIQQQLAPLGLKINLKELEITRPMVARMLQ</sequence>
<feature type="signal peptide" evidence="4">
    <location>
        <begin position="1"/>
        <end position="25"/>
    </location>
</feature>
<keyword evidence="4" id="KW-0732">Signal</keyword>
<keyword evidence="1" id="KW-0677">Repeat</keyword>
<dbReference type="SMART" id="SM00248">
    <property type="entry name" value="ANK"/>
    <property type="match status" value="3"/>
</dbReference>
<reference evidence="5 6" key="1">
    <citation type="submission" date="2019-11" db="EMBL/GenBank/DDBJ databases">
        <authorList>
            <person name="Zheng R.K."/>
            <person name="Sun C.M."/>
        </authorList>
    </citation>
    <scope>NUCLEOTIDE SEQUENCE [LARGE SCALE GENOMIC DNA]</scope>
    <source>
        <strain evidence="5 6">WC007</strain>
    </source>
</reference>
<evidence type="ECO:0000256" key="1">
    <source>
        <dbReference type="ARBA" id="ARBA00022737"/>
    </source>
</evidence>
<evidence type="ECO:0000313" key="6">
    <source>
        <dbReference type="Proteomes" id="UP000428260"/>
    </source>
</evidence>
<accession>A0A6I6JTB6</accession>
<evidence type="ECO:0000256" key="4">
    <source>
        <dbReference type="SAM" id="SignalP"/>
    </source>
</evidence>